<dbReference type="CDD" id="cd21176">
    <property type="entry name" value="LPMO_auxiliary-like"/>
    <property type="match status" value="1"/>
</dbReference>
<protein>
    <recommendedName>
        <fullName evidence="8">Copper acquisition factor BIM1-like domain-containing protein</fullName>
    </recommendedName>
</protein>
<evidence type="ECO:0000256" key="3">
    <source>
        <dbReference type="ARBA" id="ARBA00022622"/>
    </source>
</evidence>
<evidence type="ECO:0000256" key="2">
    <source>
        <dbReference type="ARBA" id="ARBA00022475"/>
    </source>
</evidence>
<keyword evidence="3" id="KW-0336">GPI-anchor</keyword>
<evidence type="ECO:0000313" key="10">
    <source>
        <dbReference type="Proteomes" id="UP001172102"/>
    </source>
</evidence>
<dbReference type="Pfam" id="PF20238">
    <property type="entry name" value="BIM1-like_dom"/>
    <property type="match status" value="1"/>
</dbReference>
<name>A0AA40DF94_9PEZI</name>
<evidence type="ECO:0000259" key="8">
    <source>
        <dbReference type="Pfam" id="PF20238"/>
    </source>
</evidence>
<dbReference type="PANTHER" id="PTHR34992">
    <property type="entry name" value="HYPHAL ANASTAMOSIS-7 PROTEIN"/>
    <property type="match status" value="1"/>
</dbReference>
<comment type="subcellular location">
    <subcellularLocation>
        <location evidence="1">Cell membrane</location>
        <topology evidence="1">Lipid-anchor</topology>
        <topology evidence="1">GPI-anchor</topology>
    </subcellularLocation>
</comment>
<feature type="non-terminal residue" evidence="9">
    <location>
        <position position="174"/>
    </location>
</feature>
<sequence>LAVSAASAHYVLDYPTRIGFDDEKLDQAPCGSFDPTDRSAGVTKWSIGGSNIAVTSTHARVRWQFNVALVSDPTRWLPLVKEFGQTGVGNVCFKGVPGISAWANQQAVLQVIQYGHDGVLYQCAAIEIVAGGPDPVPNSCKNSNGISIDSLVPAPVLPAPVGSSSSSSLTATGA</sequence>
<evidence type="ECO:0000256" key="1">
    <source>
        <dbReference type="ARBA" id="ARBA00004609"/>
    </source>
</evidence>
<evidence type="ECO:0000256" key="6">
    <source>
        <dbReference type="ARBA" id="ARBA00023180"/>
    </source>
</evidence>
<reference evidence="9" key="1">
    <citation type="submission" date="2023-06" db="EMBL/GenBank/DDBJ databases">
        <title>Genome-scale phylogeny and comparative genomics of the fungal order Sordariales.</title>
        <authorList>
            <consortium name="Lawrence Berkeley National Laboratory"/>
            <person name="Hensen N."/>
            <person name="Bonometti L."/>
            <person name="Westerberg I."/>
            <person name="Brannstrom I.O."/>
            <person name="Guillou S."/>
            <person name="Cros-Aarteil S."/>
            <person name="Calhoun S."/>
            <person name="Haridas S."/>
            <person name="Kuo A."/>
            <person name="Mondo S."/>
            <person name="Pangilinan J."/>
            <person name="Riley R."/>
            <person name="Labutti K."/>
            <person name="Andreopoulos B."/>
            <person name="Lipzen A."/>
            <person name="Chen C."/>
            <person name="Yanf M."/>
            <person name="Daum C."/>
            <person name="Ng V."/>
            <person name="Clum A."/>
            <person name="Steindorff A."/>
            <person name="Ohm R."/>
            <person name="Martin F."/>
            <person name="Silar P."/>
            <person name="Natvig D."/>
            <person name="Lalanne C."/>
            <person name="Gautier V."/>
            <person name="Ament-Velasquez S.L."/>
            <person name="Kruys A."/>
            <person name="Hutchinson M.I."/>
            <person name="Powell A.J."/>
            <person name="Barry K."/>
            <person name="Miller A.N."/>
            <person name="Grigoriev I.V."/>
            <person name="Debuchy R."/>
            <person name="Gladieux P."/>
            <person name="Thoren M.H."/>
            <person name="Johannesson H."/>
        </authorList>
    </citation>
    <scope>NUCLEOTIDE SEQUENCE</scope>
    <source>
        <strain evidence="9">SMH4607-1</strain>
    </source>
</reference>
<dbReference type="GO" id="GO:0098552">
    <property type="term" value="C:side of membrane"/>
    <property type="evidence" value="ECO:0007669"/>
    <property type="project" value="UniProtKB-KW"/>
</dbReference>
<evidence type="ECO:0000256" key="7">
    <source>
        <dbReference type="ARBA" id="ARBA00023288"/>
    </source>
</evidence>
<evidence type="ECO:0000256" key="5">
    <source>
        <dbReference type="ARBA" id="ARBA00023136"/>
    </source>
</evidence>
<feature type="non-terminal residue" evidence="9">
    <location>
        <position position="1"/>
    </location>
</feature>
<dbReference type="GO" id="GO:0005886">
    <property type="term" value="C:plasma membrane"/>
    <property type="evidence" value="ECO:0007669"/>
    <property type="project" value="UniProtKB-SubCell"/>
</dbReference>
<keyword evidence="2" id="KW-1003">Cell membrane</keyword>
<dbReference type="EMBL" id="JAUKUA010000010">
    <property type="protein sequence ID" value="KAK0701284.1"/>
    <property type="molecule type" value="Genomic_DNA"/>
</dbReference>
<feature type="domain" description="Copper acquisition factor BIM1-like" evidence="8">
    <location>
        <begin position="7"/>
        <end position="144"/>
    </location>
</feature>
<organism evidence="9 10">
    <name type="scientific">Lasiosphaeris hirsuta</name>
    <dbReference type="NCBI Taxonomy" id="260670"/>
    <lineage>
        <taxon>Eukaryota</taxon>
        <taxon>Fungi</taxon>
        <taxon>Dikarya</taxon>
        <taxon>Ascomycota</taxon>
        <taxon>Pezizomycotina</taxon>
        <taxon>Sordariomycetes</taxon>
        <taxon>Sordariomycetidae</taxon>
        <taxon>Sordariales</taxon>
        <taxon>Lasiosphaeriaceae</taxon>
        <taxon>Lasiosphaeris</taxon>
    </lineage>
</organism>
<evidence type="ECO:0000256" key="4">
    <source>
        <dbReference type="ARBA" id="ARBA00022729"/>
    </source>
</evidence>
<dbReference type="AlphaFoldDB" id="A0AA40DF94"/>
<dbReference type="PANTHER" id="PTHR34992:SF1">
    <property type="entry name" value="COPPER ACQUISITION FACTOR BIM1-LIKE DOMAIN-CONTAINING PROTEIN"/>
    <property type="match status" value="1"/>
</dbReference>
<dbReference type="Proteomes" id="UP001172102">
    <property type="component" value="Unassembled WGS sequence"/>
</dbReference>
<keyword evidence="4" id="KW-0732">Signal</keyword>
<keyword evidence="10" id="KW-1185">Reference proteome</keyword>
<evidence type="ECO:0000313" key="9">
    <source>
        <dbReference type="EMBL" id="KAK0701284.1"/>
    </source>
</evidence>
<proteinExistence type="predicted"/>
<keyword evidence="7" id="KW-0449">Lipoprotein</keyword>
<dbReference type="InterPro" id="IPR046530">
    <property type="entry name" value="BIM1-like_dom"/>
</dbReference>
<gene>
    <name evidence="9" type="ORF">B0H67DRAFT_468260</name>
</gene>
<keyword evidence="6" id="KW-0325">Glycoprotein</keyword>
<accession>A0AA40DF94</accession>
<comment type="caution">
    <text evidence="9">The sequence shown here is derived from an EMBL/GenBank/DDBJ whole genome shotgun (WGS) entry which is preliminary data.</text>
</comment>
<dbReference type="InterPro" id="IPR046936">
    <property type="entry name" value="BIM1-like"/>
</dbReference>
<keyword evidence="5" id="KW-0472">Membrane</keyword>